<dbReference type="Gene3D" id="3.40.50.720">
    <property type="entry name" value="NAD(P)-binding Rossmann-like Domain"/>
    <property type="match status" value="1"/>
</dbReference>
<dbReference type="InterPro" id="IPR013120">
    <property type="entry name" value="FAR_NAD-bd"/>
</dbReference>
<dbReference type="InterPro" id="IPR010080">
    <property type="entry name" value="Thioester_reductase-like_dom"/>
</dbReference>
<dbReference type="InterPro" id="IPR020459">
    <property type="entry name" value="AMP-binding"/>
</dbReference>
<dbReference type="Pfam" id="PF00550">
    <property type="entry name" value="PP-binding"/>
    <property type="match status" value="1"/>
</dbReference>
<dbReference type="InterPro" id="IPR025110">
    <property type="entry name" value="AMP-bd_C"/>
</dbReference>
<evidence type="ECO:0000256" key="5">
    <source>
        <dbReference type="ARBA" id="ARBA00022598"/>
    </source>
</evidence>
<evidence type="ECO:0000256" key="4">
    <source>
        <dbReference type="ARBA" id="ARBA00022553"/>
    </source>
</evidence>
<evidence type="ECO:0000256" key="2">
    <source>
        <dbReference type="ARBA" id="ARBA00006432"/>
    </source>
</evidence>
<accession>A0A857DK15</accession>
<dbReference type="InterPro" id="IPR045851">
    <property type="entry name" value="AMP-bd_C_sf"/>
</dbReference>
<dbReference type="Pfam" id="PF00501">
    <property type="entry name" value="AMP-binding"/>
    <property type="match status" value="1"/>
</dbReference>
<keyword evidence="5" id="KW-0436">Ligase</keyword>
<dbReference type="GO" id="GO:0031177">
    <property type="term" value="F:phosphopantetheine binding"/>
    <property type="evidence" value="ECO:0007669"/>
    <property type="project" value="TreeGrafter"/>
</dbReference>
<comment type="cofactor">
    <cofactor evidence="1">
        <name>pantetheine 4'-phosphate</name>
        <dbReference type="ChEBI" id="CHEBI:47942"/>
    </cofactor>
</comment>
<dbReference type="Pfam" id="PF13193">
    <property type="entry name" value="AMP-binding_C"/>
    <property type="match status" value="1"/>
</dbReference>
<dbReference type="Gene3D" id="3.30.559.30">
    <property type="entry name" value="Nonribosomal peptide synthetase, condensation domain"/>
    <property type="match status" value="1"/>
</dbReference>
<proteinExistence type="inferred from homology"/>
<dbReference type="NCBIfam" id="TIGR01733">
    <property type="entry name" value="AA-adenyl-dom"/>
    <property type="match status" value="1"/>
</dbReference>
<dbReference type="InterPro" id="IPR023213">
    <property type="entry name" value="CAT-like_dom_sf"/>
</dbReference>
<keyword evidence="3" id="KW-0596">Phosphopantetheine</keyword>
<dbReference type="EMBL" id="CP046996">
    <property type="protein sequence ID" value="QHA01624.1"/>
    <property type="molecule type" value="Genomic_DNA"/>
</dbReference>
<dbReference type="PANTHER" id="PTHR45527">
    <property type="entry name" value="NONRIBOSOMAL PEPTIDE SYNTHETASE"/>
    <property type="match status" value="1"/>
</dbReference>
<protein>
    <submittedName>
        <fullName evidence="7">Amino acid adenylation domain-containing protein</fullName>
    </submittedName>
</protein>
<dbReference type="Proteomes" id="UP000430508">
    <property type="component" value="Chromosome"/>
</dbReference>
<dbReference type="SUPFAM" id="SSF56801">
    <property type="entry name" value="Acetyl-CoA synthetase-like"/>
    <property type="match status" value="1"/>
</dbReference>
<dbReference type="Gene3D" id="1.10.1200.10">
    <property type="entry name" value="ACP-like"/>
    <property type="match status" value="1"/>
</dbReference>
<evidence type="ECO:0000313" key="7">
    <source>
        <dbReference type="EMBL" id="QHA01624.1"/>
    </source>
</evidence>
<evidence type="ECO:0000313" key="8">
    <source>
        <dbReference type="Proteomes" id="UP000430508"/>
    </source>
</evidence>
<dbReference type="PROSITE" id="PS00455">
    <property type="entry name" value="AMP_BINDING"/>
    <property type="match status" value="1"/>
</dbReference>
<dbReference type="GO" id="GO:0008610">
    <property type="term" value="P:lipid biosynthetic process"/>
    <property type="evidence" value="ECO:0007669"/>
    <property type="project" value="UniProtKB-ARBA"/>
</dbReference>
<keyword evidence="4" id="KW-0597">Phosphoprotein</keyword>
<dbReference type="RefSeq" id="WP_158208587.1">
    <property type="nucleotide sequence ID" value="NZ_CP046996.1"/>
</dbReference>
<evidence type="ECO:0000256" key="1">
    <source>
        <dbReference type="ARBA" id="ARBA00001957"/>
    </source>
</evidence>
<dbReference type="GO" id="GO:0043041">
    <property type="term" value="P:amino acid activation for nonribosomal peptide biosynthetic process"/>
    <property type="evidence" value="ECO:0007669"/>
    <property type="project" value="TreeGrafter"/>
</dbReference>
<evidence type="ECO:0000256" key="3">
    <source>
        <dbReference type="ARBA" id="ARBA00022450"/>
    </source>
</evidence>
<dbReference type="SUPFAM" id="SSF51735">
    <property type="entry name" value="NAD(P)-binding Rossmann-fold domains"/>
    <property type="match status" value="1"/>
</dbReference>
<dbReference type="CDD" id="cd05930">
    <property type="entry name" value="A_NRPS"/>
    <property type="match status" value="1"/>
</dbReference>
<dbReference type="CDD" id="cd05235">
    <property type="entry name" value="SDR_e1"/>
    <property type="match status" value="1"/>
</dbReference>
<dbReference type="InterPro" id="IPR000873">
    <property type="entry name" value="AMP-dep_synth/lig_dom"/>
</dbReference>
<dbReference type="PIRSF" id="PIRSF001617">
    <property type="entry name" value="Alpha-AR"/>
    <property type="match status" value="1"/>
</dbReference>
<dbReference type="FunFam" id="2.30.38.10:FF:000001">
    <property type="entry name" value="Non-ribosomal peptide synthetase PvdI"/>
    <property type="match status" value="1"/>
</dbReference>
<reference evidence="7 8" key="1">
    <citation type="submission" date="2019-12" db="EMBL/GenBank/DDBJ databases">
        <title>Sequence classification of anaerobic respiratory reductive dehalogenases: First we see many, then we see few.</title>
        <authorList>
            <person name="Molenda O."/>
            <person name="Puentes Jacome L.A."/>
            <person name="Cao X."/>
            <person name="Nesbo C.L."/>
            <person name="Tang S."/>
            <person name="Morson N."/>
            <person name="Patron J."/>
            <person name="Lomheim L."/>
            <person name="Wishart D.S."/>
            <person name="Edwards E.A."/>
        </authorList>
    </citation>
    <scope>NUCLEOTIDE SEQUENCE [LARGE SCALE GENOMIC DNA]</scope>
    <source>
        <strain evidence="7 8">12DCA</strain>
    </source>
</reference>
<dbReference type="InterPro" id="IPR010071">
    <property type="entry name" value="AA_adenyl_dom"/>
</dbReference>
<dbReference type="Gene3D" id="3.30.559.10">
    <property type="entry name" value="Chloramphenicol acetyltransferase-like domain"/>
    <property type="match status" value="1"/>
</dbReference>
<name>A0A857DK15_9FIRM</name>
<dbReference type="InterPro" id="IPR009081">
    <property type="entry name" value="PP-bd_ACP"/>
</dbReference>
<dbReference type="FunFam" id="3.40.50.12780:FF:000012">
    <property type="entry name" value="Non-ribosomal peptide synthetase"/>
    <property type="match status" value="1"/>
</dbReference>
<gene>
    <name evidence="7" type="ORF">GQ588_13735</name>
</gene>
<dbReference type="GO" id="GO:0044550">
    <property type="term" value="P:secondary metabolite biosynthetic process"/>
    <property type="evidence" value="ECO:0007669"/>
    <property type="project" value="TreeGrafter"/>
</dbReference>
<dbReference type="Pfam" id="PF07993">
    <property type="entry name" value="NAD_binding_4"/>
    <property type="match status" value="1"/>
</dbReference>
<dbReference type="InterPro" id="IPR020845">
    <property type="entry name" value="AMP-binding_CS"/>
</dbReference>
<dbReference type="Gene3D" id="2.30.38.10">
    <property type="entry name" value="Luciferase, Domain 3"/>
    <property type="match status" value="1"/>
</dbReference>
<dbReference type="Pfam" id="PF00668">
    <property type="entry name" value="Condensation"/>
    <property type="match status" value="1"/>
</dbReference>
<dbReference type="SUPFAM" id="SSF47336">
    <property type="entry name" value="ACP-like"/>
    <property type="match status" value="1"/>
</dbReference>
<dbReference type="InterPro" id="IPR036291">
    <property type="entry name" value="NAD(P)-bd_dom_sf"/>
</dbReference>
<feature type="domain" description="Carrier" evidence="6">
    <location>
        <begin position="956"/>
        <end position="1030"/>
    </location>
</feature>
<dbReference type="GO" id="GO:0005737">
    <property type="term" value="C:cytoplasm"/>
    <property type="evidence" value="ECO:0007669"/>
    <property type="project" value="TreeGrafter"/>
</dbReference>
<dbReference type="PANTHER" id="PTHR45527:SF1">
    <property type="entry name" value="FATTY ACID SYNTHASE"/>
    <property type="match status" value="1"/>
</dbReference>
<dbReference type="InterPro" id="IPR001242">
    <property type="entry name" value="Condensation_dom"/>
</dbReference>
<sequence length="1437" mass="164540">MVEYYPLSIPQRSIWYLEKLHPGTSIGNIASTLKIKDSIDLRLLEKSINLVIEKNEALRLRFREKDGQVFQYVAEFTYTKIDFFDFSESGGLKRLYAWDQEETKKPFTINDSPLVYFSIIKISGKENVIYCKIHHLISDGWTVVYIGNKIMENYNMLEEGVSYEQENDPSYLEYVNSELEYLHSPRYIKDKEYWENVFTDTPEMTTLKSKAAKMNHTEAVRKTFKIPNKLSRKISQYCLENKTSIFTLYISALCIYINRISNKEDIVLGVPVLNRANAREKKTVGMFISTIPLRVNIDNDTNFQDFCHKLTRNWMDILRHQKYPYDEILKHVRKHNRSIEKLYEIAVSYQNAKFIKNSDINSCEGRWHFCGHQTESLYIHINEREDDGNIIIDYDYLTDLFYSKEIEFIHDHVLRILWHALDNSLKKISRLEMISEKEKQRILCEFNNTGLFFPHNKTVAQLFEEQAEKTPAKTALIFEESSISYYELNQRANRLAKVLRDKGVGPNKFVGIFVPRSLEMMIAILAVLKAGGAYLPIDPDYPSQRIDYMLEDSHTAILLTCQKLMKEIHFNGEIIDVFSNNEQLTGLANLQKVNTPQDIAYLIYTSGSTGKPKGVMVQHSAVVNLISGITAKIDFSPEKVMLSVTTISFDIFVAESLLPLSRGLTVVIANEKQQIIPEELNKVIYDHDINIFQATPSRIQLLLSSDLDLTGIRNLTDILITGEAMSAAVLNDLKRVVSSLAKIYDLYGPTETTIWSTMADVTYERKPHIGKPIANTQVYILDHHMNLLPIGIPGDLFIGGTGVSKGYFGKDDVTAERFIANPFLPGERLYKTGDLARWYPEGDIEYLGRTDYQIKIRGYRIELGEIEDKLLQHPHIREAVAVAKENSNNSKIICAYIIADTEIGSTELKAYLAQYLPDYMIPSYIIPVDFIPKTPNNKIDRNSLPEYEENAAKPVSPRNSIERTIAKVWCSLLGRKSIGIDDNFFDLGGDSLTIVQLQVLLMKKGIDIGIQDLYEYQTIRQVSENMEAQKDSAQSGSISENPIKEISLDYVQPSLKEAQHILLTGATGFLGIHLLEQLIKKKDCNIYCLLRGKTIHEAEDKLRKQLDFYFNGRYSQELDQRIIIISGDIAQDRFGLDGNIYQYLLEKIDLVIHSAAIVKHYGFYEDYVDVNIKGTERVAAFCLQGNIRLNYISSITVSGNYLTNNIHEGKVDFTESDLYIGQDYSGNVYVKSKFESERFIYQNVKNGLKADVYRIGVLTGRYNDGQFQKNIQENGFYERIKAIIELGFVPEIWADEQLEFTPVDCCSEAIARLINLSAGTRIFHLFNHKTVSLANIVGMLNSLGIDIEVVPNDVFVQIVEKNMKEHNISPAVNELLKGNFSAYSQTVNVKSEITRNALGQVDFDWPDIDQAYISQIIRYMSKINYLNKNQIRRNVVC</sequence>
<dbReference type="InterPro" id="IPR036736">
    <property type="entry name" value="ACP-like_sf"/>
</dbReference>
<dbReference type="Gene3D" id="3.40.50.980">
    <property type="match status" value="2"/>
</dbReference>
<organism evidence="7 8">
    <name type="scientific">Dehalobacter restrictus</name>
    <dbReference type="NCBI Taxonomy" id="55583"/>
    <lineage>
        <taxon>Bacteria</taxon>
        <taxon>Bacillati</taxon>
        <taxon>Bacillota</taxon>
        <taxon>Clostridia</taxon>
        <taxon>Eubacteriales</taxon>
        <taxon>Desulfitobacteriaceae</taxon>
        <taxon>Dehalobacter</taxon>
    </lineage>
</organism>
<dbReference type="FunFam" id="3.40.50.980:FF:000001">
    <property type="entry name" value="Non-ribosomal peptide synthetase"/>
    <property type="match status" value="1"/>
</dbReference>
<dbReference type="Gene3D" id="3.30.300.30">
    <property type="match status" value="1"/>
</dbReference>
<evidence type="ECO:0000259" key="6">
    <source>
        <dbReference type="PROSITE" id="PS50075"/>
    </source>
</evidence>
<dbReference type="SUPFAM" id="SSF52777">
    <property type="entry name" value="CoA-dependent acyltransferases"/>
    <property type="match status" value="2"/>
</dbReference>
<dbReference type="PRINTS" id="PR00154">
    <property type="entry name" value="AMPBINDING"/>
</dbReference>
<comment type="similarity">
    <text evidence="2">Belongs to the ATP-dependent AMP-binding enzyme family.</text>
</comment>
<dbReference type="GO" id="GO:0016874">
    <property type="term" value="F:ligase activity"/>
    <property type="evidence" value="ECO:0007669"/>
    <property type="project" value="UniProtKB-KW"/>
</dbReference>
<dbReference type="PROSITE" id="PS50075">
    <property type="entry name" value="CARRIER"/>
    <property type="match status" value="1"/>
</dbReference>